<reference evidence="5" key="1">
    <citation type="journal article" date="2011" name="PLoS Genet.">
        <title>Genomic analysis of the necrotrophic fungal pathogens Sclerotinia sclerotiorum and Botrytis cinerea.</title>
        <authorList>
            <person name="Amselem J."/>
            <person name="Cuomo C.A."/>
            <person name="van Kan J.A."/>
            <person name="Viaud M."/>
            <person name="Benito E.P."/>
            <person name="Couloux A."/>
            <person name="Coutinho P.M."/>
            <person name="de Vries R.P."/>
            <person name="Dyer P.S."/>
            <person name="Fillinger S."/>
            <person name="Fournier E."/>
            <person name="Gout L."/>
            <person name="Hahn M."/>
            <person name="Kohn L."/>
            <person name="Lapalu N."/>
            <person name="Plummer K.M."/>
            <person name="Pradier J.M."/>
            <person name="Quevillon E."/>
            <person name="Sharon A."/>
            <person name="Simon A."/>
            <person name="ten Have A."/>
            <person name="Tudzynski B."/>
            <person name="Tudzynski P."/>
            <person name="Wincker P."/>
            <person name="Andrew M."/>
            <person name="Anthouard V."/>
            <person name="Beever R.E."/>
            <person name="Beffa R."/>
            <person name="Benoit I."/>
            <person name="Bouzid O."/>
            <person name="Brault B."/>
            <person name="Chen Z."/>
            <person name="Choquer M."/>
            <person name="Collemare J."/>
            <person name="Cotton P."/>
            <person name="Danchin E.G."/>
            <person name="Da Silva C."/>
            <person name="Gautier A."/>
            <person name="Giraud C."/>
            <person name="Giraud T."/>
            <person name="Gonzalez C."/>
            <person name="Grossetete S."/>
            <person name="Guldener U."/>
            <person name="Henrissat B."/>
            <person name="Howlett B.J."/>
            <person name="Kodira C."/>
            <person name="Kretschmer M."/>
            <person name="Lappartient A."/>
            <person name="Leroch M."/>
            <person name="Levis C."/>
            <person name="Mauceli E."/>
            <person name="Neuveglise C."/>
            <person name="Oeser B."/>
            <person name="Pearson M."/>
            <person name="Poulain J."/>
            <person name="Poussereau N."/>
            <person name="Quesneville H."/>
            <person name="Rascle C."/>
            <person name="Schumacher J."/>
            <person name="Segurens B."/>
            <person name="Sexton A."/>
            <person name="Silva E."/>
            <person name="Sirven C."/>
            <person name="Soanes D.M."/>
            <person name="Talbot N.J."/>
            <person name="Templeton M."/>
            <person name="Yandava C."/>
            <person name="Yarden O."/>
            <person name="Zeng Q."/>
            <person name="Rollins J.A."/>
            <person name="Lebrun M.H."/>
            <person name="Dickman M."/>
        </authorList>
    </citation>
    <scope>NUCLEOTIDE SEQUENCE [LARGE SCALE GENOMIC DNA]</scope>
    <source>
        <strain evidence="5">T4</strain>
    </source>
</reference>
<feature type="region of interest" description="Disordered" evidence="2">
    <location>
        <begin position="33"/>
        <end position="59"/>
    </location>
</feature>
<keyword evidence="1" id="KW-0863">Zinc-finger</keyword>
<evidence type="ECO:0000259" key="3">
    <source>
        <dbReference type="PROSITE" id="PS50158"/>
    </source>
</evidence>
<dbReference type="HOGENOM" id="CLU_013929_15_2_1"/>
<keyword evidence="1" id="KW-0479">Metal-binding</keyword>
<evidence type="ECO:0000256" key="2">
    <source>
        <dbReference type="SAM" id="MobiDB-lite"/>
    </source>
</evidence>
<dbReference type="AlphaFoldDB" id="G2Y6K1"/>
<dbReference type="Proteomes" id="UP000008177">
    <property type="component" value="Unplaced contigs"/>
</dbReference>
<dbReference type="PROSITE" id="PS50158">
    <property type="entry name" value="ZF_CCHC"/>
    <property type="match status" value="1"/>
</dbReference>
<dbReference type="InParanoid" id="G2Y6K1"/>
<sequence length="75" mass="8343">MQRFLRQGGVLTGQEALDILSQQEVDIQIQRDERQNKGNPIGEASSNRCCSKCGKSGHNSRTCQNNVIDPRLLDS</sequence>
<protein>
    <recommendedName>
        <fullName evidence="3">CCHC-type domain-containing protein</fullName>
    </recommendedName>
</protein>
<dbReference type="InterPro" id="IPR001878">
    <property type="entry name" value="Znf_CCHC"/>
</dbReference>
<name>G2Y6K1_BOTF4</name>
<gene>
    <name evidence="4" type="ORF">BofuT4_P106370.1</name>
</gene>
<keyword evidence="1" id="KW-0862">Zinc</keyword>
<dbReference type="SUPFAM" id="SSF57756">
    <property type="entry name" value="Retrovirus zinc finger-like domains"/>
    <property type="match status" value="1"/>
</dbReference>
<dbReference type="GO" id="GO:0003676">
    <property type="term" value="F:nucleic acid binding"/>
    <property type="evidence" value="ECO:0007669"/>
    <property type="project" value="InterPro"/>
</dbReference>
<feature type="domain" description="CCHC-type" evidence="3">
    <location>
        <begin position="50"/>
        <end position="65"/>
    </location>
</feature>
<evidence type="ECO:0000313" key="5">
    <source>
        <dbReference type="Proteomes" id="UP000008177"/>
    </source>
</evidence>
<accession>G2Y6K1</accession>
<proteinExistence type="predicted"/>
<evidence type="ECO:0000256" key="1">
    <source>
        <dbReference type="PROSITE-ProRule" id="PRU00047"/>
    </source>
</evidence>
<dbReference type="EMBL" id="FQ790293">
    <property type="protein sequence ID" value="CCD48253.1"/>
    <property type="molecule type" value="Genomic_DNA"/>
</dbReference>
<evidence type="ECO:0000313" key="4">
    <source>
        <dbReference type="EMBL" id="CCD48253.1"/>
    </source>
</evidence>
<organism evidence="4 5">
    <name type="scientific">Botryotinia fuckeliana (strain T4)</name>
    <name type="common">Noble rot fungus</name>
    <name type="synonym">Botrytis cinerea</name>
    <dbReference type="NCBI Taxonomy" id="999810"/>
    <lineage>
        <taxon>Eukaryota</taxon>
        <taxon>Fungi</taxon>
        <taxon>Dikarya</taxon>
        <taxon>Ascomycota</taxon>
        <taxon>Pezizomycotina</taxon>
        <taxon>Leotiomycetes</taxon>
        <taxon>Helotiales</taxon>
        <taxon>Sclerotiniaceae</taxon>
        <taxon>Botrytis</taxon>
    </lineage>
</organism>
<dbReference type="GO" id="GO:0008270">
    <property type="term" value="F:zinc ion binding"/>
    <property type="evidence" value="ECO:0007669"/>
    <property type="project" value="UniProtKB-KW"/>
</dbReference>
<dbReference type="InterPro" id="IPR036875">
    <property type="entry name" value="Znf_CCHC_sf"/>
</dbReference>